<accession>A0A517PC76</accession>
<keyword evidence="4" id="KW-1185">Reference proteome</keyword>
<dbReference type="InterPro" id="IPR050057">
    <property type="entry name" value="Prokaryotic/Mito_RF"/>
</dbReference>
<dbReference type="Gene3D" id="3.30.160.20">
    <property type="match status" value="1"/>
</dbReference>
<dbReference type="GO" id="GO:0003747">
    <property type="term" value="F:translation release factor activity"/>
    <property type="evidence" value="ECO:0007669"/>
    <property type="project" value="InterPro"/>
</dbReference>
<dbReference type="InterPro" id="IPR045853">
    <property type="entry name" value="Pep_chain_release_fac_I_sf"/>
</dbReference>
<dbReference type="OrthoDB" id="9815709at2"/>
<dbReference type="RefSeq" id="WP_145359893.1">
    <property type="nucleotide sequence ID" value="NZ_CP036265.1"/>
</dbReference>
<dbReference type="PANTHER" id="PTHR43804:SF6">
    <property type="entry name" value="CLASS I PEPTIDE CHAIN RELEASE FACTOR"/>
    <property type="match status" value="1"/>
</dbReference>
<gene>
    <name evidence="3" type="primary">prfB_1</name>
    <name evidence="3" type="ORF">CA12_30930</name>
</gene>
<organism evidence="3 4">
    <name type="scientific">Alienimonas californiensis</name>
    <dbReference type="NCBI Taxonomy" id="2527989"/>
    <lineage>
        <taxon>Bacteria</taxon>
        <taxon>Pseudomonadati</taxon>
        <taxon>Planctomycetota</taxon>
        <taxon>Planctomycetia</taxon>
        <taxon>Planctomycetales</taxon>
        <taxon>Planctomycetaceae</taxon>
        <taxon>Alienimonas</taxon>
    </lineage>
</organism>
<dbReference type="KEGG" id="acaf:CA12_30930"/>
<feature type="domain" description="Prokaryotic-type class I peptide chain release factors" evidence="2">
    <location>
        <begin position="28"/>
        <end position="87"/>
    </location>
</feature>
<evidence type="ECO:0000313" key="4">
    <source>
        <dbReference type="Proteomes" id="UP000318741"/>
    </source>
</evidence>
<dbReference type="Pfam" id="PF00472">
    <property type="entry name" value="RF-1"/>
    <property type="match status" value="1"/>
</dbReference>
<dbReference type="Proteomes" id="UP000318741">
    <property type="component" value="Chromosome"/>
</dbReference>
<dbReference type="EMBL" id="CP036265">
    <property type="protein sequence ID" value="QDT16983.1"/>
    <property type="molecule type" value="Genomic_DNA"/>
</dbReference>
<dbReference type="AlphaFoldDB" id="A0A517PC76"/>
<dbReference type="PANTHER" id="PTHR43804">
    <property type="entry name" value="LD18447P"/>
    <property type="match status" value="1"/>
</dbReference>
<evidence type="ECO:0000313" key="3">
    <source>
        <dbReference type="EMBL" id="QDT16983.1"/>
    </source>
</evidence>
<dbReference type="InterPro" id="IPR000352">
    <property type="entry name" value="Pep_chain_release_fac_I"/>
</dbReference>
<sequence>MSEPTIPLGAPEPFRRHPATLWPEVLLEQCEVTTGRASGPGGQHRNKVETKVVVTHRPTGAIGEGSESRSQKRNHAAAVQRLRVNLALSLRGDGLADPRVRELIEARAANGLKVSDQHVDWPAVLAATLDECALERWDVKAAAQRLGVSPSRVVRVLKTEPRAHTLLNQERAERGLRPLR</sequence>
<dbReference type="SUPFAM" id="SSF75620">
    <property type="entry name" value="Release factor"/>
    <property type="match status" value="1"/>
</dbReference>
<protein>
    <submittedName>
        <fullName evidence="3">Peptide chain release factor 2</fullName>
    </submittedName>
</protein>
<name>A0A517PC76_9PLAN</name>
<evidence type="ECO:0000259" key="2">
    <source>
        <dbReference type="Pfam" id="PF00472"/>
    </source>
</evidence>
<evidence type="ECO:0000256" key="1">
    <source>
        <dbReference type="ARBA" id="ARBA00010835"/>
    </source>
</evidence>
<reference evidence="3 4" key="1">
    <citation type="submission" date="2019-02" db="EMBL/GenBank/DDBJ databases">
        <title>Deep-cultivation of Planctomycetes and their phenomic and genomic characterization uncovers novel biology.</title>
        <authorList>
            <person name="Wiegand S."/>
            <person name="Jogler M."/>
            <person name="Boedeker C."/>
            <person name="Pinto D."/>
            <person name="Vollmers J."/>
            <person name="Rivas-Marin E."/>
            <person name="Kohn T."/>
            <person name="Peeters S.H."/>
            <person name="Heuer A."/>
            <person name="Rast P."/>
            <person name="Oberbeckmann S."/>
            <person name="Bunk B."/>
            <person name="Jeske O."/>
            <person name="Meyerdierks A."/>
            <person name="Storesund J.E."/>
            <person name="Kallscheuer N."/>
            <person name="Luecker S."/>
            <person name="Lage O.M."/>
            <person name="Pohl T."/>
            <person name="Merkel B.J."/>
            <person name="Hornburger P."/>
            <person name="Mueller R.-W."/>
            <person name="Bruemmer F."/>
            <person name="Labrenz M."/>
            <person name="Spormann A.M."/>
            <person name="Op den Camp H."/>
            <person name="Overmann J."/>
            <person name="Amann R."/>
            <person name="Jetten M.S.M."/>
            <person name="Mascher T."/>
            <person name="Medema M.H."/>
            <person name="Devos D.P."/>
            <person name="Kaster A.-K."/>
            <person name="Ovreas L."/>
            <person name="Rohde M."/>
            <person name="Galperin M.Y."/>
            <person name="Jogler C."/>
        </authorList>
    </citation>
    <scope>NUCLEOTIDE SEQUENCE [LARGE SCALE GENOMIC DNA]</scope>
    <source>
        <strain evidence="3 4">CA12</strain>
    </source>
</reference>
<proteinExistence type="inferred from homology"/>
<comment type="similarity">
    <text evidence="1">Belongs to the prokaryotic/mitochondrial release factor family.</text>
</comment>